<evidence type="ECO:0000259" key="1">
    <source>
        <dbReference type="Pfam" id="PF22147"/>
    </source>
</evidence>
<evidence type="ECO:0000313" key="3">
    <source>
        <dbReference type="Proteomes" id="UP000008466"/>
    </source>
</evidence>
<dbReference type="RefSeq" id="WP_013607496.1">
    <property type="nucleotide sequence ID" value="NC_015152.1"/>
</dbReference>
<name>F0RWL6_SPHGB</name>
<evidence type="ECO:0000313" key="2">
    <source>
        <dbReference type="EMBL" id="ADY13647.1"/>
    </source>
</evidence>
<gene>
    <name evidence="2" type="ordered locus">SpiBuddy_1823</name>
</gene>
<organism evidence="2 3">
    <name type="scientific">Sphaerochaeta globosa (strain ATCC BAA-1886 / DSM 22777 / Buddy)</name>
    <name type="common">Spirochaeta sp. (strain Buddy)</name>
    <dbReference type="NCBI Taxonomy" id="158189"/>
    <lineage>
        <taxon>Bacteria</taxon>
        <taxon>Pseudomonadati</taxon>
        <taxon>Spirochaetota</taxon>
        <taxon>Spirochaetia</taxon>
        <taxon>Spirochaetales</taxon>
        <taxon>Sphaerochaetaceae</taxon>
        <taxon>Sphaerochaeta</taxon>
    </lineage>
</organism>
<proteinExistence type="predicted"/>
<dbReference type="EMBL" id="CP002541">
    <property type="protein sequence ID" value="ADY13647.1"/>
    <property type="molecule type" value="Genomic_DNA"/>
</dbReference>
<keyword evidence="3" id="KW-1185">Reference proteome</keyword>
<protein>
    <recommendedName>
        <fullName evidence="1">AcrIC5-like domain-containing protein</fullName>
    </recommendedName>
</protein>
<accession>F0RWL6</accession>
<dbReference type="Proteomes" id="UP000008466">
    <property type="component" value="Chromosome"/>
</dbReference>
<dbReference type="AlphaFoldDB" id="F0RWL6"/>
<reference evidence="3" key="1">
    <citation type="submission" date="2011-02" db="EMBL/GenBank/DDBJ databases">
        <title>Complete sequence of Spirochaeta sp. Buddy.</title>
        <authorList>
            <person name="Lucas S."/>
            <person name="Copeland A."/>
            <person name="Lapidus A."/>
            <person name="Cheng J.-F."/>
            <person name="Goodwin L."/>
            <person name="Pitluck S."/>
            <person name="Zeytun A."/>
            <person name="Detter J.C."/>
            <person name="Han C."/>
            <person name="Tapia R."/>
            <person name="Land M."/>
            <person name="Hauser L."/>
            <person name="Kyrpides N."/>
            <person name="Ivanova N."/>
            <person name="Mikhailova N."/>
            <person name="Pagani I."/>
            <person name="Ritalahti K.M."/>
            <person name="Loeffler F.E."/>
            <person name="Woyke T."/>
        </authorList>
    </citation>
    <scope>NUCLEOTIDE SEQUENCE [LARGE SCALE GENOMIC DNA]</scope>
    <source>
        <strain evidence="3">ATCC BAA-1886 / DSM 22777 / Buddy</strain>
    </source>
</reference>
<dbReference type="Pfam" id="PF22147">
    <property type="entry name" value="AcrIC5"/>
    <property type="match status" value="1"/>
</dbReference>
<sequence>MNKNDTCIQQLFNSRNSRKWLEADTHARELESKDGQDRIVLLADEEYSILTLNDCYATFSHYEDELAEEIHIEEAFYNAQDGLPLYAFFDLVLSVKGGCSDYFTRSYTMLMSKNFIMEEASEIMDDEISMMLRQKLPPCSDLLFLTHYLKEHWEKFGTPFVWD</sequence>
<dbReference type="HOGENOM" id="CLU_1625998_0_0_12"/>
<feature type="domain" description="AcrIC5-like" evidence="1">
    <location>
        <begin position="113"/>
        <end position="160"/>
    </location>
</feature>
<dbReference type="KEGG" id="sbu:SpiBuddy_1823"/>
<dbReference type="InterPro" id="IPR054398">
    <property type="entry name" value="AcrIC5-like_dom"/>
</dbReference>